<evidence type="ECO:0000256" key="3">
    <source>
        <dbReference type="ARBA" id="ARBA00022553"/>
    </source>
</evidence>
<dbReference type="Gene3D" id="3.30.450.20">
    <property type="entry name" value="PAS domain"/>
    <property type="match status" value="1"/>
</dbReference>
<dbReference type="Pfam" id="PF13188">
    <property type="entry name" value="PAS_8"/>
    <property type="match status" value="1"/>
</dbReference>
<dbReference type="Gene3D" id="3.30.565.10">
    <property type="entry name" value="Histidine kinase-like ATPase, C-terminal domain"/>
    <property type="match status" value="1"/>
</dbReference>
<gene>
    <name evidence="11" type="ORF">DZC73_28555</name>
</gene>
<feature type="coiled-coil region" evidence="7">
    <location>
        <begin position="144"/>
        <end position="178"/>
    </location>
</feature>
<organism evidence="11 12">
    <name type="scientific">Piscinibacter terrae</name>
    <dbReference type="NCBI Taxonomy" id="2496871"/>
    <lineage>
        <taxon>Bacteria</taxon>
        <taxon>Pseudomonadati</taxon>
        <taxon>Pseudomonadota</taxon>
        <taxon>Betaproteobacteria</taxon>
        <taxon>Burkholderiales</taxon>
        <taxon>Sphaerotilaceae</taxon>
        <taxon>Piscinibacter</taxon>
    </lineage>
</organism>
<dbReference type="PANTHER" id="PTHR43047:SF72">
    <property type="entry name" value="OSMOSENSING HISTIDINE PROTEIN KINASE SLN1"/>
    <property type="match status" value="1"/>
</dbReference>
<evidence type="ECO:0000259" key="8">
    <source>
        <dbReference type="PROSITE" id="PS50109"/>
    </source>
</evidence>
<evidence type="ECO:0000313" key="11">
    <source>
        <dbReference type="EMBL" id="RQP21429.1"/>
    </source>
</evidence>
<feature type="domain" description="PAS" evidence="10">
    <location>
        <begin position="19"/>
        <end position="90"/>
    </location>
</feature>
<dbReference type="SMART" id="SM00387">
    <property type="entry name" value="HATPase_c"/>
    <property type="match status" value="1"/>
</dbReference>
<evidence type="ECO:0000256" key="7">
    <source>
        <dbReference type="SAM" id="Coils"/>
    </source>
</evidence>
<dbReference type="CDD" id="cd16922">
    <property type="entry name" value="HATPase_EvgS-ArcB-TorS-like"/>
    <property type="match status" value="1"/>
</dbReference>
<dbReference type="Pfam" id="PF00512">
    <property type="entry name" value="HisKA"/>
    <property type="match status" value="1"/>
</dbReference>
<reference evidence="11 12" key="2">
    <citation type="submission" date="2018-12" db="EMBL/GenBank/DDBJ databases">
        <title>Rhizobacter gummiphilus sp. nov., a rubber-degrading bacterium isolated from the soil of a botanical garden in Japan.</title>
        <authorList>
            <person name="Shunsuke S.S."/>
        </authorList>
    </citation>
    <scope>NUCLEOTIDE SEQUENCE [LARGE SCALE GENOMIC DNA]</scope>
    <source>
        <strain evidence="11 12">S-16</strain>
    </source>
</reference>
<evidence type="ECO:0000256" key="1">
    <source>
        <dbReference type="ARBA" id="ARBA00000085"/>
    </source>
</evidence>
<dbReference type="SMART" id="SM00388">
    <property type="entry name" value="HisKA"/>
    <property type="match status" value="1"/>
</dbReference>
<dbReference type="EC" id="2.7.13.3" evidence="2"/>
<dbReference type="InterPro" id="IPR036890">
    <property type="entry name" value="HATPase_C_sf"/>
</dbReference>
<dbReference type="PROSITE" id="PS50112">
    <property type="entry name" value="PAS"/>
    <property type="match status" value="1"/>
</dbReference>
<evidence type="ECO:0000256" key="2">
    <source>
        <dbReference type="ARBA" id="ARBA00012438"/>
    </source>
</evidence>
<sequence length="561" mass="61394">MTKPDEASPVPSLAVAPSGDGRYRRLFEESPLPLWVYDLETLRILDVNEVACRKYGYTREEFLALTIRDIRPAEDVARVEESVRDTPRQVFNSGFWRHRLKDGTLIDVEITSHEMMFNGRRTRCVCPIDVTARLKAEAALRQVNEDLEQRVRERTLQLEDSNRELALATAAAQRASRAKSEFLSNMSHELRTPLNAIIGFGQLLASSDAALRSPERQQSFVGHIVTAGQHLLTLINEILDLAQIEAGKLSVSIERCPLAAVFGECETMIGLLAQQRGISVRFAAAGDAAVLADHTRLKQVLLNLLSNAVKYNRAHGVVRLECSRPSPARVRIAVHDTGIGLRPEQIDLLFQPFNRLGQEFGATEGTGIGLVVTRRLVELMGGEIGVESTPGVGSVFWIELRADEDMPSATAQPLPAAPAVRVGMEADSAVSHAKVRTVLCVEDNPASLRLVQEVLAGRSDVQLLSASNGRLGVELARAHLPAVILMDNNMPEMSGREAHAILRNDPRTANIPVIALSADAMRRSVENGMAAGFFRYLTKPVDVEQLLKAVDEALGQAGALE</sequence>
<dbReference type="SUPFAM" id="SSF55785">
    <property type="entry name" value="PYP-like sensor domain (PAS domain)"/>
    <property type="match status" value="1"/>
</dbReference>
<dbReference type="PROSITE" id="PS50109">
    <property type="entry name" value="HIS_KIN"/>
    <property type="match status" value="1"/>
</dbReference>
<evidence type="ECO:0000313" key="12">
    <source>
        <dbReference type="Proteomes" id="UP000267464"/>
    </source>
</evidence>
<dbReference type="NCBIfam" id="TIGR00229">
    <property type="entry name" value="sensory_box"/>
    <property type="match status" value="1"/>
</dbReference>
<feature type="domain" description="Histidine kinase" evidence="8">
    <location>
        <begin position="185"/>
        <end position="404"/>
    </location>
</feature>
<accession>A0A3N7JJ18</accession>
<keyword evidence="12" id="KW-1185">Reference proteome</keyword>
<keyword evidence="7" id="KW-0175">Coiled coil</keyword>
<dbReference type="CDD" id="cd00130">
    <property type="entry name" value="PAS"/>
    <property type="match status" value="1"/>
</dbReference>
<dbReference type="InterPro" id="IPR001789">
    <property type="entry name" value="Sig_transdc_resp-reg_receiver"/>
</dbReference>
<dbReference type="InterPro" id="IPR005467">
    <property type="entry name" value="His_kinase_dom"/>
</dbReference>
<dbReference type="InterPro" id="IPR011006">
    <property type="entry name" value="CheY-like_superfamily"/>
</dbReference>
<dbReference type="GO" id="GO:0009927">
    <property type="term" value="F:histidine phosphotransfer kinase activity"/>
    <property type="evidence" value="ECO:0007669"/>
    <property type="project" value="TreeGrafter"/>
</dbReference>
<dbReference type="InterPro" id="IPR003661">
    <property type="entry name" value="HisK_dim/P_dom"/>
</dbReference>
<dbReference type="InterPro" id="IPR003594">
    <property type="entry name" value="HATPase_dom"/>
</dbReference>
<dbReference type="SUPFAM" id="SSF47384">
    <property type="entry name" value="Homodimeric domain of signal transducing histidine kinase"/>
    <property type="match status" value="1"/>
</dbReference>
<dbReference type="InterPro" id="IPR036097">
    <property type="entry name" value="HisK_dim/P_sf"/>
</dbReference>
<dbReference type="Pfam" id="PF02518">
    <property type="entry name" value="HATPase_c"/>
    <property type="match status" value="1"/>
</dbReference>
<dbReference type="InterPro" id="IPR004358">
    <property type="entry name" value="Sig_transdc_His_kin-like_C"/>
</dbReference>
<evidence type="ECO:0000256" key="6">
    <source>
        <dbReference type="PROSITE-ProRule" id="PRU00169"/>
    </source>
</evidence>
<protein>
    <recommendedName>
        <fullName evidence="2">histidine kinase</fullName>
        <ecNumber evidence="2">2.7.13.3</ecNumber>
    </recommendedName>
</protein>
<proteinExistence type="predicted"/>
<dbReference type="SMART" id="SM00091">
    <property type="entry name" value="PAS"/>
    <property type="match status" value="1"/>
</dbReference>
<dbReference type="SUPFAM" id="SSF52172">
    <property type="entry name" value="CheY-like"/>
    <property type="match status" value="1"/>
</dbReference>
<dbReference type="AlphaFoldDB" id="A0A3N7JJ18"/>
<dbReference type="PRINTS" id="PR00344">
    <property type="entry name" value="BCTRLSENSOR"/>
</dbReference>
<evidence type="ECO:0000256" key="5">
    <source>
        <dbReference type="ARBA" id="ARBA00022777"/>
    </source>
</evidence>
<dbReference type="InterPro" id="IPR000014">
    <property type="entry name" value="PAS"/>
</dbReference>
<dbReference type="SUPFAM" id="SSF55874">
    <property type="entry name" value="ATPase domain of HSP90 chaperone/DNA topoisomerase II/histidine kinase"/>
    <property type="match status" value="1"/>
</dbReference>
<comment type="caution">
    <text evidence="11">The sequence shown here is derived from an EMBL/GenBank/DDBJ whole genome shotgun (WGS) entry which is preliminary data.</text>
</comment>
<keyword evidence="4" id="KW-0808">Transferase</keyword>
<evidence type="ECO:0000256" key="4">
    <source>
        <dbReference type="ARBA" id="ARBA00022679"/>
    </source>
</evidence>
<dbReference type="GO" id="GO:0000155">
    <property type="term" value="F:phosphorelay sensor kinase activity"/>
    <property type="evidence" value="ECO:0007669"/>
    <property type="project" value="InterPro"/>
</dbReference>
<dbReference type="Gene3D" id="1.10.287.130">
    <property type="match status" value="1"/>
</dbReference>
<dbReference type="InterPro" id="IPR035965">
    <property type="entry name" value="PAS-like_dom_sf"/>
</dbReference>
<dbReference type="EMBL" id="QUSW01000011">
    <property type="protein sequence ID" value="RQP21429.1"/>
    <property type="molecule type" value="Genomic_DNA"/>
</dbReference>
<reference evidence="11 12" key="1">
    <citation type="submission" date="2018-08" db="EMBL/GenBank/DDBJ databases">
        <authorList>
            <person name="Khan S.A."/>
            <person name="Jeon C.O."/>
            <person name="Chun B.H."/>
            <person name="Jeong S.E."/>
        </authorList>
    </citation>
    <scope>NUCLEOTIDE SEQUENCE [LARGE SCALE GENOMIC DNA]</scope>
    <source>
        <strain evidence="11 12">S-16</strain>
    </source>
</reference>
<dbReference type="CDD" id="cd00082">
    <property type="entry name" value="HisKA"/>
    <property type="match status" value="1"/>
</dbReference>
<name>A0A3N7JJ18_9BURK</name>
<dbReference type="PROSITE" id="PS50110">
    <property type="entry name" value="RESPONSE_REGULATORY"/>
    <property type="match status" value="1"/>
</dbReference>
<dbReference type="Gene3D" id="3.40.50.2300">
    <property type="match status" value="1"/>
</dbReference>
<feature type="domain" description="Response regulatory" evidence="9">
    <location>
        <begin position="437"/>
        <end position="554"/>
    </location>
</feature>
<keyword evidence="5" id="KW-0418">Kinase</keyword>
<dbReference type="OrthoDB" id="5519028at2"/>
<comment type="catalytic activity">
    <reaction evidence="1">
        <text>ATP + protein L-histidine = ADP + protein N-phospho-L-histidine.</text>
        <dbReference type="EC" id="2.7.13.3"/>
    </reaction>
</comment>
<keyword evidence="3 6" id="KW-0597">Phosphoprotein</keyword>
<evidence type="ECO:0000259" key="9">
    <source>
        <dbReference type="PROSITE" id="PS50110"/>
    </source>
</evidence>
<dbReference type="GO" id="GO:0005886">
    <property type="term" value="C:plasma membrane"/>
    <property type="evidence" value="ECO:0007669"/>
    <property type="project" value="TreeGrafter"/>
</dbReference>
<dbReference type="Proteomes" id="UP000267464">
    <property type="component" value="Unassembled WGS sequence"/>
</dbReference>
<dbReference type="PANTHER" id="PTHR43047">
    <property type="entry name" value="TWO-COMPONENT HISTIDINE PROTEIN KINASE"/>
    <property type="match status" value="1"/>
</dbReference>
<feature type="modified residue" description="4-aspartylphosphate" evidence="6">
    <location>
        <position position="487"/>
    </location>
</feature>
<dbReference type="Pfam" id="PF00072">
    <property type="entry name" value="Response_reg"/>
    <property type="match status" value="1"/>
</dbReference>
<evidence type="ECO:0000259" key="10">
    <source>
        <dbReference type="PROSITE" id="PS50112"/>
    </source>
</evidence>
<dbReference type="RefSeq" id="WP_124543804.1">
    <property type="nucleotide sequence ID" value="NZ_QUSW01000011.1"/>
</dbReference>
<dbReference type="SMART" id="SM00448">
    <property type="entry name" value="REC"/>
    <property type="match status" value="1"/>
</dbReference>